<name>A0ABV3X859_9FIRM</name>
<gene>
    <name evidence="1" type="ORF">QCO44_12315</name>
</gene>
<protein>
    <submittedName>
        <fullName evidence="1">Uncharacterized protein</fullName>
    </submittedName>
</protein>
<proteinExistence type="predicted"/>
<keyword evidence="2" id="KW-1185">Reference proteome</keyword>
<accession>A0ABV3X859</accession>
<comment type="caution">
    <text evidence="1">The sequence shown here is derived from an EMBL/GenBank/DDBJ whole genome shotgun (WGS) entry which is preliminary data.</text>
</comment>
<dbReference type="RefSeq" id="WP_368848105.1">
    <property type="nucleotide sequence ID" value="NZ_JARVLH010000031.1"/>
</dbReference>
<dbReference type="EMBL" id="JARVLH010000031">
    <property type="protein sequence ID" value="MEX5286386.1"/>
    <property type="molecule type" value="Genomic_DNA"/>
</dbReference>
<organism evidence="1 2">
    <name type="scientific">Selenomonas sputigena</name>
    <dbReference type="NCBI Taxonomy" id="69823"/>
    <lineage>
        <taxon>Bacteria</taxon>
        <taxon>Bacillati</taxon>
        <taxon>Bacillota</taxon>
        <taxon>Negativicutes</taxon>
        <taxon>Selenomonadales</taxon>
        <taxon>Selenomonadaceae</taxon>
        <taxon>Selenomonas</taxon>
    </lineage>
</organism>
<evidence type="ECO:0000313" key="2">
    <source>
        <dbReference type="Proteomes" id="UP001559623"/>
    </source>
</evidence>
<reference evidence="1 2" key="1">
    <citation type="submission" date="2023-04" db="EMBL/GenBank/DDBJ databases">
        <title>Genome Sequence of Selenomonas sputigena ATCC 33150.</title>
        <authorList>
            <person name="Miller D.P."/>
            <person name="Anvari S."/>
            <person name="Polson S.W."/>
            <person name="Macdonald M."/>
            <person name="Mcdowell J.V."/>
        </authorList>
    </citation>
    <scope>NUCLEOTIDE SEQUENCE [LARGE SCALE GENOMIC DNA]</scope>
    <source>
        <strain evidence="1 2">ATCC 33150</strain>
    </source>
</reference>
<evidence type="ECO:0000313" key="1">
    <source>
        <dbReference type="EMBL" id="MEX5286386.1"/>
    </source>
</evidence>
<dbReference type="Proteomes" id="UP001559623">
    <property type="component" value="Unassembled WGS sequence"/>
</dbReference>
<sequence>MISDLDTLTRLVRRHVDGLPLPSHIVRGNIAIPLASWLASLSTDRRPAPTLVSALIGHSAERPYVSEIAMTLAARIAEQTPADQN</sequence>